<organism evidence="3 4">
    <name type="scientific">Geobacter argillaceus</name>
    <dbReference type="NCBI Taxonomy" id="345631"/>
    <lineage>
        <taxon>Bacteria</taxon>
        <taxon>Pseudomonadati</taxon>
        <taxon>Thermodesulfobacteriota</taxon>
        <taxon>Desulfuromonadia</taxon>
        <taxon>Geobacterales</taxon>
        <taxon>Geobacteraceae</taxon>
        <taxon>Geobacter</taxon>
    </lineage>
</organism>
<gene>
    <name evidence="3" type="ORF">JN12_03436</name>
</gene>
<dbReference type="CDD" id="cd17536">
    <property type="entry name" value="REC_YesN-like"/>
    <property type="match status" value="1"/>
</dbReference>
<accession>A0A562V8X8</accession>
<evidence type="ECO:0000313" key="3">
    <source>
        <dbReference type="EMBL" id="TWJ14350.1"/>
    </source>
</evidence>
<dbReference type="GO" id="GO:0000160">
    <property type="term" value="P:phosphorelay signal transduction system"/>
    <property type="evidence" value="ECO:0007669"/>
    <property type="project" value="InterPro"/>
</dbReference>
<proteinExistence type="predicted"/>
<dbReference type="Proteomes" id="UP000319449">
    <property type="component" value="Unassembled WGS sequence"/>
</dbReference>
<dbReference type="Gene3D" id="3.40.50.2300">
    <property type="match status" value="1"/>
</dbReference>
<name>A0A562V8X8_9BACT</name>
<dbReference type="Pfam" id="PF00072">
    <property type="entry name" value="Response_reg"/>
    <property type="match status" value="1"/>
</dbReference>
<evidence type="ECO:0000259" key="2">
    <source>
        <dbReference type="PROSITE" id="PS50110"/>
    </source>
</evidence>
<sequence length="134" mass="15242">MRYSLKSCVAKQAKRILVVDDEENARIGLSRLLAQEGFLVESVANGYEALDYLRQQDVNLIVTDINMPEMNGIAFLRELNKHFPKSNVIMITAYGGVESYIEAMNLGAFEYINKPVKIDELKSILKKIFKETTH</sequence>
<dbReference type="InterPro" id="IPR001789">
    <property type="entry name" value="Sig_transdc_resp-reg_receiver"/>
</dbReference>
<dbReference type="PANTHER" id="PTHR43228:SF1">
    <property type="entry name" value="TWO-COMPONENT RESPONSE REGULATOR ARR22"/>
    <property type="match status" value="1"/>
</dbReference>
<dbReference type="SMART" id="SM00448">
    <property type="entry name" value="REC"/>
    <property type="match status" value="1"/>
</dbReference>
<keyword evidence="4" id="KW-1185">Reference proteome</keyword>
<evidence type="ECO:0000256" key="1">
    <source>
        <dbReference type="PROSITE-ProRule" id="PRU00169"/>
    </source>
</evidence>
<evidence type="ECO:0000313" key="4">
    <source>
        <dbReference type="Proteomes" id="UP000319449"/>
    </source>
</evidence>
<dbReference type="PROSITE" id="PS50110">
    <property type="entry name" value="RESPONSE_REGULATORY"/>
    <property type="match status" value="1"/>
</dbReference>
<dbReference type="EMBL" id="VLLN01000028">
    <property type="protein sequence ID" value="TWJ14350.1"/>
    <property type="molecule type" value="Genomic_DNA"/>
</dbReference>
<keyword evidence="1" id="KW-0597">Phosphoprotein</keyword>
<reference evidence="3 4" key="1">
    <citation type="submission" date="2019-07" db="EMBL/GenBank/DDBJ databases">
        <title>Genomic Encyclopedia of Archaeal and Bacterial Type Strains, Phase II (KMG-II): from individual species to whole genera.</title>
        <authorList>
            <person name="Goeker M."/>
        </authorList>
    </citation>
    <scope>NUCLEOTIDE SEQUENCE [LARGE SCALE GENOMIC DNA]</scope>
    <source>
        <strain evidence="3 4">ATCC BAA-1139</strain>
    </source>
</reference>
<protein>
    <submittedName>
        <fullName evidence="3">Response regulator receiver domain-containing protein</fullName>
    </submittedName>
</protein>
<comment type="caution">
    <text evidence="3">The sequence shown here is derived from an EMBL/GenBank/DDBJ whole genome shotgun (WGS) entry which is preliminary data.</text>
</comment>
<dbReference type="AlphaFoldDB" id="A0A562V8X8"/>
<dbReference type="InterPro" id="IPR011006">
    <property type="entry name" value="CheY-like_superfamily"/>
</dbReference>
<dbReference type="PANTHER" id="PTHR43228">
    <property type="entry name" value="TWO-COMPONENT RESPONSE REGULATOR"/>
    <property type="match status" value="1"/>
</dbReference>
<dbReference type="SUPFAM" id="SSF52172">
    <property type="entry name" value="CheY-like"/>
    <property type="match status" value="1"/>
</dbReference>
<feature type="modified residue" description="4-aspartylphosphate" evidence="1">
    <location>
        <position position="64"/>
    </location>
</feature>
<dbReference type="InterPro" id="IPR052048">
    <property type="entry name" value="ST_Response_Regulator"/>
</dbReference>
<feature type="domain" description="Response regulatory" evidence="2">
    <location>
        <begin position="15"/>
        <end position="129"/>
    </location>
</feature>